<dbReference type="Proteomes" id="UP000789342">
    <property type="component" value="Unassembled WGS sequence"/>
</dbReference>
<evidence type="ECO:0000313" key="2">
    <source>
        <dbReference type="Proteomes" id="UP000789342"/>
    </source>
</evidence>
<feature type="non-terminal residue" evidence="1">
    <location>
        <position position="135"/>
    </location>
</feature>
<evidence type="ECO:0000313" key="1">
    <source>
        <dbReference type="EMBL" id="CAG8793346.1"/>
    </source>
</evidence>
<comment type="caution">
    <text evidence="1">The sequence shown here is derived from an EMBL/GenBank/DDBJ whole genome shotgun (WGS) entry which is preliminary data.</text>
</comment>
<dbReference type="AlphaFoldDB" id="A0A9N9JS03"/>
<protein>
    <submittedName>
        <fullName evidence="1">16138_t:CDS:1</fullName>
    </submittedName>
</protein>
<sequence length="135" mass="15173">KSLLKLSNKNKLLKKPDDMDNQIQRLNLGRRSGLDKAVCEITEIDLHLSTKSQAELANKILALLYTLIWVSRSATANTSVASGIKWNNHPHMTKSNNRITTQQNPPEESFLLKLIIKTMNPQTDPNSNSLKIQAL</sequence>
<proteinExistence type="predicted"/>
<gene>
    <name evidence="1" type="ORF">AMORRO_LOCUS18335</name>
</gene>
<keyword evidence="2" id="KW-1185">Reference proteome</keyword>
<organism evidence="1 2">
    <name type="scientific">Acaulospora morrowiae</name>
    <dbReference type="NCBI Taxonomy" id="94023"/>
    <lineage>
        <taxon>Eukaryota</taxon>
        <taxon>Fungi</taxon>
        <taxon>Fungi incertae sedis</taxon>
        <taxon>Mucoromycota</taxon>
        <taxon>Glomeromycotina</taxon>
        <taxon>Glomeromycetes</taxon>
        <taxon>Diversisporales</taxon>
        <taxon>Acaulosporaceae</taxon>
        <taxon>Acaulospora</taxon>
    </lineage>
</organism>
<accession>A0A9N9JS03</accession>
<dbReference type="EMBL" id="CAJVPV010063858">
    <property type="protein sequence ID" value="CAG8793346.1"/>
    <property type="molecule type" value="Genomic_DNA"/>
</dbReference>
<feature type="non-terminal residue" evidence="1">
    <location>
        <position position="1"/>
    </location>
</feature>
<reference evidence="1" key="1">
    <citation type="submission" date="2021-06" db="EMBL/GenBank/DDBJ databases">
        <authorList>
            <person name="Kallberg Y."/>
            <person name="Tangrot J."/>
            <person name="Rosling A."/>
        </authorList>
    </citation>
    <scope>NUCLEOTIDE SEQUENCE</scope>
    <source>
        <strain evidence="1">CL551</strain>
    </source>
</reference>
<name>A0A9N9JS03_9GLOM</name>